<evidence type="ECO:0000313" key="2">
    <source>
        <dbReference type="Proteomes" id="UP000466396"/>
    </source>
</evidence>
<protein>
    <submittedName>
        <fullName evidence="1">Uncharacterized protein</fullName>
    </submittedName>
</protein>
<dbReference type="AlphaFoldDB" id="A0A1X1Y569"/>
<dbReference type="Proteomes" id="UP000466396">
    <property type="component" value="Chromosome"/>
</dbReference>
<gene>
    <name evidence="1" type="ORF">MLAC_33640</name>
</gene>
<proteinExistence type="predicted"/>
<name>A0A1X1Y569_9MYCO</name>
<sequence>MIETDHTWAVEGTIDRALAEAAFGSQPGRWPLPTATTPGQLWLRAVAAGGQGRYAHAYSDLAVLRRRVPAGPLASLAHSTQASFFRQLGWHTLARGWDGRALALAGADPGARADALIGLAADALGVGRLAAAATLLARAEPILVADRLAVRRQWVGAELAMAAGDGATAVRLAEEAVERAQAVASVRHRVKSDVVLAAALCSAGGTERACAVGQAALDDTGTFGLIPLRWAVACLLIDIGSVTFPAQMLRDLTEIRDICAGQVRRAGGSWRTA</sequence>
<reference evidence="1 2" key="1">
    <citation type="journal article" date="2019" name="Emerg. Microbes Infect.">
        <title>Comprehensive subspecies identification of 175 nontuberculous mycobacteria species based on 7547 genomic profiles.</title>
        <authorList>
            <person name="Matsumoto Y."/>
            <person name="Kinjo T."/>
            <person name="Motooka D."/>
            <person name="Nabeya D."/>
            <person name="Jung N."/>
            <person name="Uechi K."/>
            <person name="Horii T."/>
            <person name="Iida T."/>
            <person name="Fujita J."/>
            <person name="Nakamura S."/>
        </authorList>
    </citation>
    <scope>NUCLEOTIDE SEQUENCE [LARGE SCALE GENOMIC DNA]</scope>
    <source>
        <strain evidence="1 2">JCM 15657</strain>
    </source>
</reference>
<organism evidence="1 2">
    <name type="scientific">Mycobacterium lacus</name>
    <dbReference type="NCBI Taxonomy" id="169765"/>
    <lineage>
        <taxon>Bacteria</taxon>
        <taxon>Bacillati</taxon>
        <taxon>Actinomycetota</taxon>
        <taxon>Actinomycetes</taxon>
        <taxon>Mycobacteriales</taxon>
        <taxon>Mycobacteriaceae</taxon>
        <taxon>Mycobacterium</taxon>
    </lineage>
</organism>
<evidence type="ECO:0000313" key="1">
    <source>
        <dbReference type="EMBL" id="BBX98070.1"/>
    </source>
</evidence>
<keyword evidence="2" id="KW-1185">Reference proteome</keyword>
<accession>A0A1X1Y569</accession>
<dbReference type="RefSeq" id="WP_085160751.1">
    <property type="nucleotide sequence ID" value="NZ_AP022581.1"/>
</dbReference>
<dbReference type="STRING" id="169765.AWC15_22420"/>
<dbReference type="EMBL" id="AP022581">
    <property type="protein sequence ID" value="BBX98070.1"/>
    <property type="molecule type" value="Genomic_DNA"/>
</dbReference>
<dbReference type="KEGG" id="mlj:MLAC_33640"/>